<dbReference type="GO" id="GO:0032259">
    <property type="term" value="P:methylation"/>
    <property type="evidence" value="ECO:0007669"/>
    <property type="project" value="UniProtKB-KW"/>
</dbReference>
<protein>
    <recommendedName>
        <fullName evidence="5">Cobalt-precorrin-5B C(1)-methyltransferase</fullName>
        <ecNumber evidence="5">2.1.1.195</ecNumber>
    </recommendedName>
    <alternativeName>
        <fullName evidence="5">Cobalt-precorrin-6A synthase</fullName>
    </alternativeName>
</protein>
<dbReference type="Proteomes" id="UP000070224">
    <property type="component" value="Unassembled WGS sequence"/>
</dbReference>
<evidence type="ECO:0000256" key="2">
    <source>
        <dbReference type="ARBA" id="ARBA00022603"/>
    </source>
</evidence>
<dbReference type="NCBIfam" id="TIGR00312">
    <property type="entry name" value="cbiD"/>
    <property type="match status" value="1"/>
</dbReference>
<keyword evidence="2 5" id="KW-0489">Methyltransferase</keyword>
<dbReference type="STRING" id="322095.HMPREF3185_00564"/>
<evidence type="ECO:0000256" key="1">
    <source>
        <dbReference type="ARBA" id="ARBA00022573"/>
    </source>
</evidence>
<dbReference type="Pfam" id="PF02571">
    <property type="entry name" value="CbiJ"/>
    <property type="match status" value="1"/>
</dbReference>
<evidence type="ECO:0000313" key="7">
    <source>
        <dbReference type="Proteomes" id="UP000070224"/>
    </source>
</evidence>
<comment type="function">
    <text evidence="5">Catalyzes the methylation of C-1 in cobalt-precorrin-5B to form cobalt-precorrin-6A.</text>
</comment>
<dbReference type="EC" id="2.1.1.195" evidence="5"/>
<dbReference type="EMBL" id="LSDK01000048">
    <property type="protein sequence ID" value="KXB77189.1"/>
    <property type="molecule type" value="Genomic_DNA"/>
</dbReference>
<sequence length="607" mass="66764">MILIFGGTTEGRIVSSVLDESGKEYYYSTKGAFQEVDLVHGERVSGAMTHEVMRDFIHEKDIRLVIDAAHPFAAVLHKTIGEVTAELGIPVLRYERKYSERTGKVIECASYEEMIEKLEAQPCHRLLALTGVNTIAPLKPFWEKHESFFRILDRDDSKEKAEAAGFPFSHIRYFHEGEDQALFDEIQPDAVITKESGESGFFEEKIAPALAAGVPVYMITRPALPEHYEYVYGPVGLRKAVERLCPDFFPLKTGFTTGSTATAATAAALHALLHEGEVLTEAAILLPSGEEVKLPVERVEKTELGYKAMARKYSGDDPDVTHLTEICSEVVLTTEHEGIRFLQGEGVGIVTLPGLGLEIGGPAINKTPRAMMETIVRRHYPTGGVDITVSIPAGRELASKTFNPRLGIIDGISVVGTSGVVKPFSSEAFVASIVRQADVAVALGADTIVINSGAKSEKYLKSAFPELPFQSFVQYGNFIGETLEKLALLSIPKIYMGIMLGKAVKLAEGNLDTHSRKVVMNKDFMHQMAKDSGCSEAAHTLIDSLTLARELWTGLTPDDLERFMHRVLDACYEAAAKLVPKSELSLLLIDDDGNIRYTYPHDFLDKR</sequence>
<comment type="caution">
    <text evidence="6">The sequence shown here is derived from an EMBL/GenBank/DDBJ whole genome shotgun (WGS) entry which is preliminary data.</text>
</comment>
<keyword evidence="1 5" id="KW-0169">Cobalamin biosynthesis</keyword>
<organism evidence="6 7">
    <name type="scientific">Porphyromonas somerae</name>
    <dbReference type="NCBI Taxonomy" id="322095"/>
    <lineage>
        <taxon>Bacteria</taxon>
        <taxon>Pseudomonadati</taxon>
        <taxon>Bacteroidota</taxon>
        <taxon>Bacteroidia</taxon>
        <taxon>Bacteroidales</taxon>
        <taxon>Porphyromonadaceae</taxon>
        <taxon>Porphyromonas</taxon>
    </lineage>
</organism>
<dbReference type="GO" id="GO:0019251">
    <property type="term" value="P:anaerobic cobalamin biosynthetic process"/>
    <property type="evidence" value="ECO:0007669"/>
    <property type="project" value="UniProtKB-UniRule"/>
</dbReference>
<dbReference type="RefSeq" id="WP_060935039.1">
    <property type="nucleotide sequence ID" value="NZ_KQ960432.1"/>
</dbReference>
<dbReference type="GO" id="GO:0043780">
    <property type="term" value="F:cobalt-precorrin-5B C1-methyltransferase activity"/>
    <property type="evidence" value="ECO:0007669"/>
    <property type="project" value="RHEA"/>
</dbReference>
<dbReference type="InterPro" id="IPR002748">
    <property type="entry name" value="CbiD"/>
</dbReference>
<reference evidence="7" key="1">
    <citation type="submission" date="2016-01" db="EMBL/GenBank/DDBJ databases">
        <authorList>
            <person name="Mitreva M."/>
            <person name="Pepin K.H."/>
            <person name="Mihindukulasuriya K.A."/>
            <person name="Fulton R."/>
            <person name="Fronick C."/>
            <person name="O'Laughlin M."/>
            <person name="Miner T."/>
            <person name="Herter B."/>
            <person name="Rosa B.A."/>
            <person name="Cordes M."/>
            <person name="Tomlinson C."/>
            <person name="Wollam A."/>
            <person name="Palsikar V.B."/>
            <person name="Mardis E.R."/>
            <person name="Wilson R.K."/>
        </authorList>
    </citation>
    <scope>NUCLEOTIDE SEQUENCE [LARGE SCALE GENOMIC DNA]</scope>
    <source>
        <strain evidence="7">KA00683</strain>
    </source>
</reference>
<gene>
    <name evidence="5" type="primary">cbiD</name>
    <name evidence="6" type="ORF">HMPREF3185_00564</name>
</gene>
<dbReference type="InterPro" id="IPR003723">
    <property type="entry name" value="Precorrin-6x_reduct"/>
</dbReference>
<keyword evidence="7" id="KW-1185">Reference proteome</keyword>
<dbReference type="PROSITE" id="PS51014">
    <property type="entry name" value="COBK_CBIJ"/>
    <property type="match status" value="1"/>
</dbReference>
<dbReference type="SUPFAM" id="SSF111342">
    <property type="entry name" value="CbiD-like"/>
    <property type="match status" value="1"/>
</dbReference>
<name>A0A134BB70_9PORP</name>
<dbReference type="HAMAP" id="MF_00787">
    <property type="entry name" value="CbiD"/>
    <property type="match status" value="1"/>
</dbReference>
<accession>A0A134BB70</accession>
<dbReference type="AlphaFoldDB" id="A0A134BB70"/>
<dbReference type="PANTHER" id="PTHR35863">
    <property type="entry name" value="COBALT-PRECORRIN-5B C(1)-METHYLTRANSFERASE"/>
    <property type="match status" value="1"/>
</dbReference>
<dbReference type="InterPro" id="IPR036074">
    <property type="entry name" value="CbiD_sf"/>
</dbReference>
<dbReference type="GO" id="GO:0016994">
    <property type="term" value="F:precorrin-6A reductase activity"/>
    <property type="evidence" value="ECO:0007669"/>
    <property type="project" value="InterPro"/>
</dbReference>
<evidence type="ECO:0000256" key="4">
    <source>
        <dbReference type="ARBA" id="ARBA00022691"/>
    </source>
</evidence>
<dbReference type="OrthoDB" id="6439987at2"/>
<keyword evidence="3 5" id="KW-0808">Transferase</keyword>
<dbReference type="Gene3D" id="3.30.2110.10">
    <property type="entry name" value="CbiD-like"/>
    <property type="match status" value="1"/>
</dbReference>
<evidence type="ECO:0000313" key="6">
    <source>
        <dbReference type="EMBL" id="KXB77189.1"/>
    </source>
</evidence>
<comment type="similarity">
    <text evidence="5">Belongs to the CbiD family.</text>
</comment>
<dbReference type="PATRIC" id="fig|322095.3.peg.555"/>
<comment type="catalytic activity">
    <reaction evidence="5">
        <text>Co-precorrin-5B + S-adenosyl-L-methionine = Co-precorrin-6A + S-adenosyl-L-homocysteine</text>
        <dbReference type="Rhea" id="RHEA:26285"/>
        <dbReference type="ChEBI" id="CHEBI:57856"/>
        <dbReference type="ChEBI" id="CHEBI:59789"/>
        <dbReference type="ChEBI" id="CHEBI:60063"/>
        <dbReference type="ChEBI" id="CHEBI:60064"/>
        <dbReference type="EC" id="2.1.1.195"/>
    </reaction>
</comment>
<keyword evidence="4 5" id="KW-0949">S-adenosyl-L-methionine</keyword>
<comment type="pathway">
    <text evidence="5">Cofactor biosynthesis; adenosylcobalamin biosynthesis; cob(II)yrinate a,c-diamide from sirohydrochlorin (anaerobic route): step 6/10.</text>
</comment>
<dbReference type="Pfam" id="PF01888">
    <property type="entry name" value="CbiD"/>
    <property type="match status" value="1"/>
</dbReference>
<dbReference type="UniPathway" id="UPA00148">
    <property type="reaction ID" value="UER00227"/>
</dbReference>
<dbReference type="PANTHER" id="PTHR35863:SF1">
    <property type="entry name" value="COBALT-PRECORRIN-5B C(1)-METHYLTRANSFERASE"/>
    <property type="match status" value="1"/>
</dbReference>
<proteinExistence type="inferred from homology"/>
<evidence type="ECO:0000256" key="5">
    <source>
        <dbReference type="HAMAP-Rule" id="MF_00787"/>
    </source>
</evidence>
<evidence type="ECO:0000256" key="3">
    <source>
        <dbReference type="ARBA" id="ARBA00022679"/>
    </source>
</evidence>